<dbReference type="InParanoid" id="Q74GQ4"/>
<gene>
    <name evidence="1" type="ordered locus">GSU0192</name>
</gene>
<dbReference type="KEGG" id="gsu:GSU0192"/>
<dbReference type="AlphaFoldDB" id="Q74GQ4"/>
<dbReference type="EMBL" id="AE017180">
    <property type="protein sequence ID" value="AAR33526.1"/>
    <property type="molecule type" value="Genomic_DNA"/>
</dbReference>
<dbReference type="HOGENOM" id="CLU_185991_0_0_7"/>
<organism evidence="1 2">
    <name type="scientific">Geobacter sulfurreducens (strain ATCC 51573 / DSM 12127 / PCA)</name>
    <dbReference type="NCBI Taxonomy" id="243231"/>
    <lineage>
        <taxon>Bacteria</taxon>
        <taxon>Pseudomonadati</taxon>
        <taxon>Thermodesulfobacteriota</taxon>
        <taxon>Desulfuromonadia</taxon>
        <taxon>Geobacterales</taxon>
        <taxon>Geobacteraceae</taxon>
        <taxon>Geobacter</taxon>
    </lineage>
</organism>
<accession>Q74GQ4</accession>
<evidence type="ECO:0000313" key="1">
    <source>
        <dbReference type="EMBL" id="AAR33526.1"/>
    </source>
</evidence>
<keyword evidence="2" id="KW-1185">Reference proteome</keyword>
<proteinExistence type="predicted"/>
<reference evidence="1 2" key="2">
    <citation type="journal article" date="2012" name="BMC Genomics">
        <title>Comparative genomic analysis of Geobacter sulfurreducens KN400, a strain with enhanced capacity for extracellular electron transfer and electricity production.</title>
        <authorList>
            <person name="Butler J.E."/>
            <person name="Young N.D."/>
            <person name="Aklujkar M."/>
            <person name="Lovley D.R."/>
        </authorList>
    </citation>
    <scope>NUCLEOTIDE SEQUENCE [LARGE SCALE GENOMIC DNA]</scope>
    <source>
        <strain evidence="2">ATCC 51573 / DSM 12127 / PCA</strain>
    </source>
</reference>
<evidence type="ECO:0000313" key="2">
    <source>
        <dbReference type="Proteomes" id="UP000000577"/>
    </source>
</evidence>
<protein>
    <recommendedName>
        <fullName evidence="3">DUF3553 domain-containing protein</fullName>
    </recommendedName>
</protein>
<dbReference type="EnsemblBacteria" id="AAR33526">
    <property type="protein sequence ID" value="AAR33526"/>
    <property type="gene ID" value="GSU0192"/>
</dbReference>
<dbReference type="eggNOG" id="ENOG502ZUAA">
    <property type="taxonomic scope" value="Bacteria"/>
</dbReference>
<reference evidence="1 2" key="1">
    <citation type="journal article" date="2003" name="Science">
        <title>Genome of Geobacter sulfurreducens: metal reduction in subsurface environments.</title>
        <authorList>
            <person name="Methe B.A."/>
            <person name="Nelson K.E."/>
            <person name="Eisen J.A."/>
            <person name="Paulsen I.T."/>
            <person name="Nelson W."/>
            <person name="Heidelberg J.F."/>
            <person name="Wu D."/>
            <person name="Wu M."/>
            <person name="Ward N."/>
            <person name="Beanan M.J."/>
            <person name="Dodson R.J."/>
            <person name="Madupu R."/>
            <person name="Brinkac L.M."/>
            <person name="Daugherty S.C."/>
            <person name="DeBoy R.T."/>
            <person name="Durkin A.S."/>
            <person name="Gwinn M."/>
            <person name="Kolonay J.F."/>
            <person name="Sullivan S.A."/>
            <person name="Haft D.H."/>
            <person name="Selengut J."/>
            <person name="Davidsen T.M."/>
            <person name="Zafar N."/>
            <person name="White O."/>
            <person name="Tran B."/>
            <person name="Romero C."/>
            <person name="Forberger H.A."/>
            <person name="Weidman J."/>
            <person name="Khouri H."/>
            <person name="Feldblyum T.V."/>
            <person name="Utterback T.R."/>
            <person name="Van Aken S.E."/>
            <person name="Lovley D.R."/>
            <person name="Fraser C.M."/>
        </authorList>
    </citation>
    <scope>NUCLEOTIDE SEQUENCE [LARGE SCALE GENOMIC DNA]</scope>
    <source>
        <strain evidence="2">ATCC 51573 / DSM 12127 / PCA</strain>
    </source>
</reference>
<name>Q74GQ4_GEOSL</name>
<sequence length="80" mass="8444">MTIKVGNIVSHTGGLGWGSGKVLEVTATLAMIQFSDGKSRKIAASYFCTLEPAAPDSYVPPPEAAVVAKPSRPPRMTKKK</sequence>
<dbReference type="PATRIC" id="fig|243231.5.peg.192"/>
<evidence type="ECO:0008006" key="3">
    <source>
        <dbReference type="Google" id="ProtNLM"/>
    </source>
</evidence>
<dbReference type="Proteomes" id="UP000000577">
    <property type="component" value="Chromosome"/>
</dbReference>
<dbReference type="OrthoDB" id="5397290at2"/>